<evidence type="ECO:0000256" key="4">
    <source>
        <dbReference type="ARBA" id="ARBA00022723"/>
    </source>
</evidence>
<dbReference type="CDD" id="cd00454">
    <property type="entry name" value="TrHb1_N"/>
    <property type="match status" value="1"/>
</dbReference>
<dbReference type="InterPro" id="IPR012292">
    <property type="entry name" value="Globin/Proto"/>
</dbReference>
<dbReference type="InterPro" id="IPR001486">
    <property type="entry name" value="Hemoglobin_trunc"/>
</dbReference>
<proteinExistence type="inferred from homology"/>
<dbReference type="InterPro" id="IPR009050">
    <property type="entry name" value="Globin-like_sf"/>
</dbReference>
<accession>A0A830GPR9</accession>
<dbReference type="EMBL" id="BMOU01000003">
    <property type="protein sequence ID" value="GGN95237.1"/>
    <property type="molecule type" value="Genomic_DNA"/>
</dbReference>
<evidence type="ECO:0000256" key="5">
    <source>
        <dbReference type="ARBA" id="ARBA00023004"/>
    </source>
</evidence>
<keyword evidence="3" id="KW-0349">Heme</keyword>
<dbReference type="GO" id="GO:0019825">
    <property type="term" value="F:oxygen binding"/>
    <property type="evidence" value="ECO:0007669"/>
    <property type="project" value="InterPro"/>
</dbReference>
<organism evidence="6 7">
    <name type="scientific">Haloarcula pellucida</name>
    <dbReference type="NCBI Taxonomy" id="1427151"/>
    <lineage>
        <taxon>Archaea</taxon>
        <taxon>Methanobacteriati</taxon>
        <taxon>Methanobacteriota</taxon>
        <taxon>Stenosarchaea group</taxon>
        <taxon>Halobacteria</taxon>
        <taxon>Halobacteriales</taxon>
        <taxon>Haloarculaceae</taxon>
        <taxon>Haloarcula</taxon>
    </lineage>
</organism>
<dbReference type="AlphaFoldDB" id="A0A830GPR9"/>
<evidence type="ECO:0000256" key="3">
    <source>
        <dbReference type="ARBA" id="ARBA00022617"/>
    </source>
</evidence>
<evidence type="ECO:0008006" key="8">
    <source>
        <dbReference type="Google" id="ProtNLM"/>
    </source>
</evidence>
<sequence>MERSIYDEIGGREAVEAVVSDFYDAVLDDERLVGYFEDQNMADLRAHQIQFISSVTGGPVEYTGADMREAHAHLDLDERDFQAVAQHLEAALRANGVDEASVEQILADVADLKAPVLGQ</sequence>
<comment type="similarity">
    <text evidence="1">Belongs to the truncated hemoglobin family. Group I subfamily.</text>
</comment>
<keyword evidence="4" id="KW-0479">Metal-binding</keyword>
<dbReference type="PIRSF" id="PIRSF002030">
    <property type="entry name" value="Globin_Protozoa/Cyanobacteria"/>
    <property type="match status" value="1"/>
</dbReference>
<gene>
    <name evidence="6" type="ORF">GCM10009030_22380</name>
</gene>
<dbReference type="Pfam" id="PF01152">
    <property type="entry name" value="Bac_globin"/>
    <property type="match status" value="1"/>
</dbReference>
<comment type="caution">
    <text evidence="6">The sequence shown here is derived from an EMBL/GenBank/DDBJ whole genome shotgun (WGS) entry which is preliminary data.</text>
</comment>
<name>A0A830GPR9_9EURY</name>
<dbReference type="Gene3D" id="1.10.490.10">
    <property type="entry name" value="Globins"/>
    <property type="match status" value="1"/>
</dbReference>
<protein>
    <recommendedName>
        <fullName evidence="8">Group 1 truncated hemoglobin</fullName>
    </recommendedName>
</protein>
<evidence type="ECO:0000313" key="6">
    <source>
        <dbReference type="EMBL" id="GGN95237.1"/>
    </source>
</evidence>
<dbReference type="GO" id="GO:0020037">
    <property type="term" value="F:heme binding"/>
    <property type="evidence" value="ECO:0007669"/>
    <property type="project" value="InterPro"/>
</dbReference>
<reference evidence="6" key="1">
    <citation type="journal article" date="2014" name="Int. J. Syst. Evol. Microbiol.">
        <title>Complete genome sequence of Corynebacterium casei LMG S-19264T (=DSM 44701T), isolated from a smear-ripened cheese.</title>
        <authorList>
            <consortium name="US DOE Joint Genome Institute (JGI-PGF)"/>
            <person name="Walter F."/>
            <person name="Albersmeier A."/>
            <person name="Kalinowski J."/>
            <person name="Ruckert C."/>
        </authorList>
    </citation>
    <scope>NUCLEOTIDE SEQUENCE</scope>
    <source>
        <strain evidence="6">JCM 17820</strain>
    </source>
</reference>
<dbReference type="SUPFAM" id="SSF46458">
    <property type="entry name" value="Globin-like"/>
    <property type="match status" value="1"/>
</dbReference>
<keyword evidence="5" id="KW-0408">Iron</keyword>
<dbReference type="RefSeq" id="WP_188997529.1">
    <property type="nucleotide sequence ID" value="NZ_BMOU01000003.1"/>
</dbReference>
<keyword evidence="7" id="KW-1185">Reference proteome</keyword>
<dbReference type="Proteomes" id="UP000605784">
    <property type="component" value="Unassembled WGS sequence"/>
</dbReference>
<evidence type="ECO:0000256" key="1">
    <source>
        <dbReference type="ARBA" id="ARBA00009660"/>
    </source>
</evidence>
<dbReference type="GO" id="GO:0046872">
    <property type="term" value="F:metal ion binding"/>
    <property type="evidence" value="ECO:0007669"/>
    <property type="project" value="UniProtKB-KW"/>
</dbReference>
<reference evidence="6" key="2">
    <citation type="submission" date="2020-09" db="EMBL/GenBank/DDBJ databases">
        <authorList>
            <person name="Sun Q."/>
            <person name="Ohkuma M."/>
        </authorList>
    </citation>
    <scope>NUCLEOTIDE SEQUENCE</scope>
    <source>
        <strain evidence="6">JCM 17820</strain>
    </source>
</reference>
<evidence type="ECO:0000313" key="7">
    <source>
        <dbReference type="Proteomes" id="UP000605784"/>
    </source>
</evidence>
<dbReference type="InterPro" id="IPR016339">
    <property type="entry name" value="Hemoglobin_trunc_I"/>
</dbReference>
<evidence type="ECO:0000256" key="2">
    <source>
        <dbReference type="ARBA" id="ARBA00022448"/>
    </source>
</evidence>
<keyword evidence="2" id="KW-0813">Transport</keyword>